<proteinExistence type="predicted"/>
<accession>A0A8S1EKQ5</accession>
<reference evidence="3 4" key="1">
    <citation type="submission" date="2020-04" db="EMBL/GenBank/DDBJ databases">
        <authorList>
            <person name="Laetsch R D."/>
            <person name="Stevens L."/>
            <person name="Kumar S."/>
            <person name="Blaxter L. M."/>
        </authorList>
    </citation>
    <scope>NUCLEOTIDE SEQUENCE [LARGE SCALE GENOMIC DNA]</scope>
</reference>
<sequence length="271" mass="30708">MDEIERSRQIFNQPVQKKEKISQNDKISYKHQNESLLKKVLQLQALNSKSEKTIERLQKENNELRIQNQKLREGLDEEKIDIIVAQRLKSKLAHISAISQRTIQFLQTAGLSLQEAVKEIEPEPSAPPPTRKKLSAAPNLENLQESPISKRSRETDVDNDENLFARPKKGRRSALIGHIAETPRSSKPAPLRIVPGPVDEQIDNEPQIKDAERPVKFERPSTPIQLNSTLHRPPRSAKLKVSSYKEPQLGGKLRNPGKFVHVTGIDTSCLD</sequence>
<name>A0A8S1EKQ5_9PELO</name>
<feature type="compositionally biased region" description="Basic and acidic residues" evidence="2">
    <location>
        <begin position="206"/>
        <end position="219"/>
    </location>
</feature>
<keyword evidence="1" id="KW-0175">Coiled coil</keyword>
<feature type="coiled-coil region" evidence="1">
    <location>
        <begin position="40"/>
        <end position="81"/>
    </location>
</feature>
<dbReference type="Proteomes" id="UP000494206">
    <property type="component" value="Unassembled WGS sequence"/>
</dbReference>
<keyword evidence="4" id="KW-1185">Reference proteome</keyword>
<evidence type="ECO:0000256" key="1">
    <source>
        <dbReference type="SAM" id="Coils"/>
    </source>
</evidence>
<organism evidence="3 4">
    <name type="scientific">Caenorhabditis bovis</name>
    <dbReference type="NCBI Taxonomy" id="2654633"/>
    <lineage>
        <taxon>Eukaryota</taxon>
        <taxon>Metazoa</taxon>
        <taxon>Ecdysozoa</taxon>
        <taxon>Nematoda</taxon>
        <taxon>Chromadorea</taxon>
        <taxon>Rhabditida</taxon>
        <taxon>Rhabditina</taxon>
        <taxon>Rhabditomorpha</taxon>
        <taxon>Rhabditoidea</taxon>
        <taxon>Rhabditidae</taxon>
        <taxon>Peloderinae</taxon>
        <taxon>Caenorhabditis</taxon>
    </lineage>
</organism>
<comment type="caution">
    <text evidence="3">The sequence shown here is derived from an EMBL/GenBank/DDBJ whole genome shotgun (WGS) entry which is preliminary data.</text>
</comment>
<gene>
    <name evidence="3" type="ORF">CBOVIS_LOCUS4355</name>
</gene>
<dbReference type="EMBL" id="CADEPM010000003">
    <property type="protein sequence ID" value="CAB3401631.1"/>
    <property type="molecule type" value="Genomic_DNA"/>
</dbReference>
<evidence type="ECO:0000313" key="4">
    <source>
        <dbReference type="Proteomes" id="UP000494206"/>
    </source>
</evidence>
<dbReference type="OrthoDB" id="5821911at2759"/>
<protein>
    <recommendedName>
        <fullName evidence="5">Shugoshin C-terminal domain-containing protein</fullName>
    </recommendedName>
</protein>
<feature type="region of interest" description="Disordered" evidence="2">
    <location>
        <begin position="120"/>
        <end position="256"/>
    </location>
</feature>
<evidence type="ECO:0008006" key="5">
    <source>
        <dbReference type="Google" id="ProtNLM"/>
    </source>
</evidence>
<dbReference type="AlphaFoldDB" id="A0A8S1EKQ5"/>
<evidence type="ECO:0000256" key="2">
    <source>
        <dbReference type="SAM" id="MobiDB-lite"/>
    </source>
</evidence>
<evidence type="ECO:0000313" key="3">
    <source>
        <dbReference type="EMBL" id="CAB3401631.1"/>
    </source>
</evidence>